<gene>
    <name evidence="2" type="ORF">IDH41_27815</name>
</gene>
<dbReference type="AlphaFoldDB" id="A0A927CSH7"/>
<dbReference type="EMBL" id="JACXIY010000047">
    <property type="protein sequence ID" value="MBD2872392.1"/>
    <property type="molecule type" value="Genomic_DNA"/>
</dbReference>
<reference evidence="2" key="1">
    <citation type="submission" date="2020-09" db="EMBL/GenBank/DDBJ databases">
        <title>A novel bacterium of genus Paenibacillus, isolated from South China Sea.</title>
        <authorList>
            <person name="Huang H."/>
            <person name="Mo K."/>
            <person name="Hu Y."/>
        </authorList>
    </citation>
    <scope>NUCLEOTIDE SEQUENCE</scope>
    <source>
        <strain evidence="2">IB182493</strain>
    </source>
</reference>
<feature type="chain" id="PRO_5036818662" evidence="1">
    <location>
        <begin position="26"/>
        <end position="62"/>
    </location>
</feature>
<evidence type="ECO:0000313" key="2">
    <source>
        <dbReference type="EMBL" id="MBD2872392.1"/>
    </source>
</evidence>
<accession>A0A927CSH7</accession>
<keyword evidence="1" id="KW-0732">Signal</keyword>
<protein>
    <submittedName>
        <fullName evidence="2">Uncharacterized protein</fullName>
    </submittedName>
</protein>
<sequence length="62" mass="6447">MKKKLVLTSMALTLASSFAIMPAFAAVDPTASVNSMLSSLGGSTVTAEAYTQSLHLDLKKSI</sequence>
<evidence type="ECO:0000256" key="1">
    <source>
        <dbReference type="SAM" id="SignalP"/>
    </source>
</evidence>
<proteinExistence type="predicted"/>
<dbReference type="Proteomes" id="UP000632125">
    <property type="component" value="Unassembled WGS sequence"/>
</dbReference>
<keyword evidence="3" id="KW-1185">Reference proteome</keyword>
<dbReference type="RefSeq" id="WP_190867030.1">
    <property type="nucleotide sequence ID" value="NZ_JACXIY010000047.1"/>
</dbReference>
<evidence type="ECO:0000313" key="3">
    <source>
        <dbReference type="Proteomes" id="UP000632125"/>
    </source>
</evidence>
<organism evidence="2 3">
    <name type="scientific">Paenibacillus arenilitoris</name>
    <dbReference type="NCBI Taxonomy" id="2772299"/>
    <lineage>
        <taxon>Bacteria</taxon>
        <taxon>Bacillati</taxon>
        <taxon>Bacillota</taxon>
        <taxon>Bacilli</taxon>
        <taxon>Bacillales</taxon>
        <taxon>Paenibacillaceae</taxon>
        <taxon>Paenibacillus</taxon>
    </lineage>
</organism>
<comment type="caution">
    <text evidence="2">The sequence shown here is derived from an EMBL/GenBank/DDBJ whole genome shotgun (WGS) entry which is preliminary data.</text>
</comment>
<name>A0A927CSH7_9BACL</name>
<feature type="signal peptide" evidence="1">
    <location>
        <begin position="1"/>
        <end position="25"/>
    </location>
</feature>